<dbReference type="Pfam" id="PF04488">
    <property type="entry name" value="Gly_transf_sug"/>
    <property type="match status" value="1"/>
</dbReference>
<dbReference type="GO" id="GO:0051999">
    <property type="term" value="P:mannosyl-inositol phosphorylceramide biosynthetic process"/>
    <property type="evidence" value="ECO:0007669"/>
    <property type="project" value="TreeGrafter"/>
</dbReference>
<dbReference type="AlphaFoldDB" id="A0A7W6KC19"/>
<evidence type="ECO:0000313" key="4">
    <source>
        <dbReference type="Proteomes" id="UP000532273"/>
    </source>
</evidence>
<accession>A0A7W6KC19</accession>
<reference evidence="2" key="1">
    <citation type="journal article" date="2014" name="Int. J. Syst. Evol. Microbiol.">
        <title>Complete genome of a new Firmicutes species belonging to the dominant human colonic microbiota ('Ruminococcus bicirculans') reveals two chromosomes and a selective capacity to utilize plant glucans.</title>
        <authorList>
            <consortium name="NISC Comparative Sequencing Program"/>
            <person name="Wegmann U."/>
            <person name="Louis P."/>
            <person name="Goesmann A."/>
            <person name="Henrissat B."/>
            <person name="Duncan S.H."/>
            <person name="Flint H.J."/>
        </authorList>
    </citation>
    <scope>NUCLEOTIDE SEQUENCE</scope>
    <source>
        <strain evidence="2">CGMCC 1.15287</strain>
    </source>
</reference>
<reference evidence="3 4" key="3">
    <citation type="submission" date="2020-08" db="EMBL/GenBank/DDBJ databases">
        <title>Genomic Encyclopedia of Type Strains, Phase IV (KMG-IV): sequencing the most valuable type-strain genomes for metagenomic binning, comparative biology and taxonomic classification.</title>
        <authorList>
            <person name="Goeker M."/>
        </authorList>
    </citation>
    <scope>NUCLEOTIDE SEQUENCE [LARGE SCALE GENOMIC DNA]</scope>
    <source>
        <strain evidence="3 4">DSM 100774</strain>
    </source>
</reference>
<dbReference type="Proteomes" id="UP000642938">
    <property type="component" value="Unassembled WGS sequence"/>
</dbReference>
<protein>
    <submittedName>
        <fullName evidence="2">Glycosyl transferase</fullName>
    </submittedName>
</protein>
<dbReference type="RefSeq" id="WP_183762418.1">
    <property type="nucleotide sequence ID" value="NZ_BMHZ01000001.1"/>
</dbReference>
<reference evidence="2" key="4">
    <citation type="submission" date="2024-05" db="EMBL/GenBank/DDBJ databases">
        <authorList>
            <person name="Sun Q."/>
            <person name="Zhou Y."/>
        </authorList>
    </citation>
    <scope>NUCLEOTIDE SEQUENCE</scope>
    <source>
        <strain evidence="2">CGMCC 1.15287</strain>
    </source>
</reference>
<dbReference type="InterPro" id="IPR007577">
    <property type="entry name" value="GlycoTrfase_DXD_sugar-bd_CS"/>
</dbReference>
<keyword evidence="1 2" id="KW-0808">Transferase</keyword>
<evidence type="ECO:0000313" key="5">
    <source>
        <dbReference type="Proteomes" id="UP000642938"/>
    </source>
</evidence>
<dbReference type="Proteomes" id="UP000532273">
    <property type="component" value="Unassembled WGS sequence"/>
</dbReference>
<gene>
    <name evidence="2" type="ORF">GCM10007422_08490</name>
    <name evidence="3" type="ORF">GGQ60_001788</name>
</gene>
<reference evidence="5" key="2">
    <citation type="journal article" date="2019" name="Int. J. Syst. Evol. Microbiol.">
        <title>The Global Catalogue of Microorganisms (GCM) 10K type strain sequencing project: providing services to taxonomists for standard genome sequencing and annotation.</title>
        <authorList>
            <consortium name="The Broad Institute Genomics Platform"/>
            <consortium name="The Broad Institute Genome Sequencing Center for Infectious Disease"/>
            <person name="Wu L."/>
            <person name="Ma J."/>
        </authorList>
    </citation>
    <scope>NUCLEOTIDE SEQUENCE [LARGE SCALE GENOMIC DNA]</scope>
    <source>
        <strain evidence="5">CGMCC 1.15287</strain>
    </source>
</reference>
<dbReference type="PANTHER" id="PTHR32385">
    <property type="entry name" value="MANNOSYL PHOSPHORYLINOSITOL CERAMIDE SYNTHASE"/>
    <property type="match status" value="1"/>
</dbReference>
<evidence type="ECO:0000313" key="3">
    <source>
        <dbReference type="EMBL" id="MBB4107807.1"/>
    </source>
</evidence>
<comment type="caution">
    <text evidence="3">The sequence shown here is derived from an EMBL/GenBank/DDBJ whole genome shotgun (WGS) entry which is preliminary data.</text>
</comment>
<dbReference type="PANTHER" id="PTHR32385:SF15">
    <property type="entry name" value="INOSITOL PHOSPHOCERAMIDE MANNOSYLTRANSFERASE 1"/>
    <property type="match status" value="1"/>
</dbReference>
<dbReference type="GO" id="GO:0016020">
    <property type="term" value="C:membrane"/>
    <property type="evidence" value="ECO:0007669"/>
    <property type="project" value="GOC"/>
</dbReference>
<sequence length="255" mass="30379">MIPKTIHYCWFGNNNLDSLSTTCINSWKKYLPDYKIIKWDESNFDISCNNYVLEAYRQKKWAFVSDYVRAYVLYHYGGIYLDTDVEIRSNLDIFLSNRAFSGFELKGFPFTAVWGAEKQHNWPGLVLSYYDKQKAFTLTTNTAIVSGILEKHYKVNRNEDRLQRLEDGVCIYPSSTFCIDLPKNYACHHFNGSWEEKNEVLYKDLMRFYYYENQYFSDKTGGTDHNFQIRIAKKLKFKYLIKEVKDRLLQKLMLK</sequence>
<dbReference type="Gene3D" id="3.90.550.20">
    <property type="match status" value="1"/>
</dbReference>
<dbReference type="InterPro" id="IPR051706">
    <property type="entry name" value="Glycosyltransferase_domain"/>
</dbReference>
<dbReference type="SUPFAM" id="SSF53448">
    <property type="entry name" value="Nucleotide-diphospho-sugar transferases"/>
    <property type="match status" value="1"/>
</dbReference>
<dbReference type="EMBL" id="BMHZ01000001">
    <property type="protein sequence ID" value="GGG96891.1"/>
    <property type="molecule type" value="Genomic_DNA"/>
</dbReference>
<evidence type="ECO:0000256" key="1">
    <source>
        <dbReference type="ARBA" id="ARBA00022679"/>
    </source>
</evidence>
<dbReference type="EMBL" id="JACIEF010000002">
    <property type="protein sequence ID" value="MBB4107807.1"/>
    <property type="molecule type" value="Genomic_DNA"/>
</dbReference>
<dbReference type="GO" id="GO:0000030">
    <property type="term" value="F:mannosyltransferase activity"/>
    <property type="evidence" value="ECO:0007669"/>
    <property type="project" value="TreeGrafter"/>
</dbReference>
<proteinExistence type="predicted"/>
<name>A0A7W6KC19_9SPHI</name>
<organism evidence="3 4">
    <name type="scientific">Pedobacter zeae</name>
    <dbReference type="NCBI Taxonomy" id="1737356"/>
    <lineage>
        <taxon>Bacteria</taxon>
        <taxon>Pseudomonadati</taxon>
        <taxon>Bacteroidota</taxon>
        <taxon>Sphingobacteriia</taxon>
        <taxon>Sphingobacteriales</taxon>
        <taxon>Sphingobacteriaceae</taxon>
        <taxon>Pedobacter</taxon>
    </lineage>
</organism>
<dbReference type="InterPro" id="IPR029044">
    <property type="entry name" value="Nucleotide-diphossugar_trans"/>
</dbReference>
<evidence type="ECO:0000313" key="2">
    <source>
        <dbReference type="EMBL" id="GGG96891.1"/>
    </source>
</evidence>
<keyword evidence="5" id="KW-1185">Reference proteome</keyword>